<evidence type="ECO:0000259" key="2">
    <source>
        <dbReference type="PROSITE" id="PS51747"/>
    </source>
</evidence>
<dbReference type="Gene3D" id="3.40.140.10">
    <property type="entry name" value="Cytidine Deaminase, domain 2"/>
    <property type="match status" value="1"/>
</dbReference>
<protein>
    <recommendedName>
        <fullName evidence="2">CMP/dCMP-type deaminase domain-containing protein</fullName>
    </recommendedName>
</protein>
<proteinExistence type="inferred from homology"/>
<dbReference type="Pfam" id="PF00383">
    <property type="entry name" value="dCMP_cyt_deam_1"/>
    <property type="match status" value="1"/>
</dbReference>
<sequence length="143" mass="15576">MKKVTQSFEYLQADDLQFLAPEDAALIVQARQGVQHAYAPYSNFRVAAVVKLDNGETITGTNQENASYPVGICAERTALSAASAVYPGVGIEAIAVSYQNEQGEVRCLFHPVAFAGKHCWSTSSGSKSRSVYCWADKLVRYGY</sequence>
<reference evidence="3" key="1">
    <citation type="submission" date="2022-10" db="EMBL/GenBank/DDBJ databases">
        <title>Chitinophaga sp. nov., isolated from soil.</title>
        <authorList>
            <person name="Jeon C.O."/>
        </authorList>
    </citation>
    <scope>NUCLEOTIDE SEQUENCE</scope>
    <source>
        <strain evidence="3">R8</strain>
    </source>
</reference>
<dbReference type="CDD" id="cd01283">
    <property type="entry name" value="cytidine_deaminase"/>
    <property type="match status" value="1"/>
</dbReference>
<evidence type="ECO:0000313" key="3">
    <source>
        <dbReference type="EMBL" id="UYQ91338.1"/>
    </source>
</evidence>
<gene>
    <name evidence="3" type="ORF">MKQ68_14690</name>
</gene>
<feature type="domain" description="CMP/dCMP-type deaminase" evidence="2">
    <location>
        <begin position="21"/>
        <end position="143"/>
    </location>
</feature>
<dbReference type="EMBL" id="CP107006">
    <property type="protein sequence ID" value="UYQ91338.1"/>
    <property type="molecule type" value="Genomic_DNA"/>
</dbReference>
<dbReference type="PANTHER" id="PTHR11644">
    <property type="entry name" value="CYTIDINE DEAMINASE"/>
    <property type="match status" value="1"/>
</dbReference>
<dbReference type="InterPro" id="IPR016193">
    <property type="entry name" value="Cytidine_deaminase-like"/>
</dbReference>
<evidence type="ECO:0000256" key="1">
    <source>
        <dbReference type="ARBA" id="ARBA00006576"/>
    </source>
</evidence>
<keyword evidence="4" id="KW-1185">Reference proteome</keyword>
<dbReference type="RefSeq" id="WP_264279787.1">
    <property type="nucleotide sequence ID" value="NZ_CP107006.1"/>
</dbReference>
<accession>A0ABY6IVD9</accession>
<name>A0ABY6IVD9_9BACT</name>
<dbReference type="Proteomes" id="UP001162741">
    <property type="component" value="Chromosome"/>
</dbReference>
<dbReference type="InterPro" id="IPR050202">
    <property type="entry name" value="Cyt/Deoxycyt_deaminase"/>
</dbReference>
<dbReference type="SUPFAM" id="SSF53927">
    <property type="entry name" value="Cytidine deaminase-like"/>
    <property type="match status" value="1"/>
</dbReference>
<dbReference type="PROSITE" id="PS51747">
    <property type="entry name" value="CYT_DCMP_DEAMINASES_2"/>
    <property type="match status" value="1"/>
</dbReference>
<dbReference type="InterPro" id="IPR002125">
    <property type="entry name" value="CMP_dCMP_dom"/>
</dbReference>
<evidence type="ECO:0000313" key="4">
    <source>
        <dbReference type="Proteomes" id="UP001162741"/>
    </source>
</evidence>
<dbReference type="PANTHER" id="PTHR11644:SF2">
    <property type="entry name" value="CYTIDINE DEAMINASE"/>
    <property type="match status" value="1"/>
</dbReference>
<comment type="similarity">
    <text evidence="1">Belongs to the cytidine and deoxycytidylate deaminase family.</text>
</comment>
<organism evidence="3 4">
    <name type="scientific">Chitinophaga horti</name>
    <dbReference type="NCBI Taxonomy" id="2920382"/>
    <lineage>
        <taxon>Bacteria</taxon>
        <taxon>Pseudomonadati</taxon>
        <taxon>Bacteroidota</taxon>
        <taxon>Chitinophagia</taxon>
        <taxon>Chitinophagales</taxon>
        <taxon>Chitinophagaceae</taxon>
        <taxon>Chitinophaga</taxon>
    </lineage>
</organism>